<comment type="caution">
    <text evidence="1">The sequence shown here is derived from an EMBL/GenBank/DDBJ whole genome shotgun (WGS) entry which is preliminary data.</text>
</comment>
<evidence type="ECO:0000313" key="1">
    <source>
        <dbReference type="EMBL" id="GMA35594.1"/>
    </source>
</evidence>
<accession>A0ABQ6IFU1</accession>
<proteinExistence type="predicted"/>
<reference evidence="2" key="1">
    <citation type="journal article" date="2019" name="Int. J. Syst. Evol. Microbiol.">
        <title>The Global Catalogue of Microorganisms (GCM) 10K type strain sequencing project: providing services to taxonomists for standard genome sequencing and annotation.</title>
        <authorList>
            <consortium name="The Broad Institute Genomics Platform"/>
            <consortium name="The Broad Institute Genome Sequencing Center for Infectious Disease"/>
            <person name="Wu L."/>
            <person name="Ma J."/>
        </authorList>
    </citation>
    <scope>NUCLEOTIDE SEQUENCE [LARGE SCALE GENOMIC DNA]</scope>
    <source>
        <strain evidence="2">NBRC 112299</strain>
    </source>
</reference>
<name>A0ABQ6IFU1_9MICO</name>
<dbReference type="Pfam" id="PF16260">
    <property type="entry name" value="DUF4914"/>
    <property type="match status" value="1"/>
</dbReference>
<dbReference type="InterPro" id="IPR032583">
    <property type="entry name" value="DUF4914"/>
</dbReference>
<organism evidence="1 2">
    <name type="scientific">Demequina litorisediminis</name>
    <dbReference type="NCBI Taxonomy" id="1849022"/>
    <lineage>
        <taxon>Bacteria</taxon>
        <taxon>Bacillati</taxon>
        <taxon>Actinomycetota</taxon>
        <taxon>Actinomycetes</taxon>
        <taxon>Micrococcales</taxon>
        <taxon>Demequinaceae</taxon>
        <taxon>Demequina</taxon>
    </lineage>
</organism>
<gene>
    <name evidence="1" type="ORF">GCM10025876_17980</name>
</gene>
<protein>
    <submittedName>
        <fullName evidence="1">Uncharacterized protein</fullName>
    </submittedName>
</protein>
<evidence type="ECO:0000313" key="2">
    <source>
        <dbReference type="Proteomes" id="UP001157125"/>
    </source>
</evidence>
<dbReference type="Proteomes" id="UP001157125">
    <property type="component" value="Unassembled WGS sequence"/>
</dbReference>
<dbReference type="EMBL" id="BSUN01000001">
    <property type="protein sequence ID" value="GMA35594.1"/>
    <property type="molecule type" value="Genomic_DNA"/>
</dbReference>
<keyword evidence="2" id="KW-1185">Reference proteome</keyword>
<sequence>MLDQIALDPEVRAALDAAPSVIVPGTREELYTLSLGPEGGPTFSVDYDVDGDVITEATVTRCRNGMAVNYPEDYMRRRDPQCMVIADDRPTDKTRFADRFGRRLRLHAGGHPRVARAAGPGGGALQGGWPHVWLAVARHRPGQRGILRDRSR</sequence>